<feature type="domain" description="Peptidase M12B" evidence="4">
    <location>
        <begin position="196"/>
        <end position="415"/>
    </location>
</feature>
<dbReference type="SUPFAM" id="SSF55486">
    <property type="entry name" value="Metalloproteases ('zincins'), catalytic domain"/>
    <property type="match status" value="1"/>
</dbReference>
<dbReference type="SUPFAM" id="SSF49265">
    <property type="entry name" value="Fibronectin type III"/>
    <property type="match status" value="2"/>
</dbReference>
<sequence>MKKLLPILLLLPFIFATINLIAQKQSSWTTISVENSERLIPVKKQKDFNLKVEDIKSYLKQSKESQLSIPYPDGKFKNFNLKESQIMEPALAAKFPNIKTYVGRNPETGDNIRISFGRDGFHAMVFSKEGVFFIDPVSKRDKIKHQVYYKKDLNEDLINKNFYEEEPIIADKQKFAEVQRIVESGMVERPSGTELRTYRIAVATTGEYTQFHGGTVEGALSAIVATLNRVNGIYERDIAVTMILVDNNDQLIYTNPDTDPFTNNNANTFIDEVQADITNIIGSSNFDIGHGFSTGAGGLASLGSVCVDSRKASGVTGRSEPIGDPYDVDYVAHEIGHQFGAPHTFNGVVGSCAGGNRTASSAYEPGSGTTIMAYAGICGSDNIQNNSDPYFHAASLDYMTVFSQDNDGNSCAATTSTGNNLPTVEAGQGGYTIPMNTPFQLNGSASDPDGDGLSYTWEQYDLGPAGSPNSPEENAPLFRSFEPTTDSFRIFPQLSDILNGTQTQGELLPSYARDLNFRLTVRDDQAIAAVNYDDVSLSVTDQAGPFVVEEFTGDYVGLSTITVNWQVNNTDIAPVNAEFVDIYVSTDGGISFTEQVAANTANDGSQVITLPNVNTSSAKIKVTASNNIFFNISSGVFSISETTEPTYTIAISQDLESYCPSDEVTFTIESESILGYSEPIELNIQSLNDFTATFDNPTINPGESTILRLTNDTQASGTFNLKLNTNSGSISRSAELPFTVTNIPVEPNILFPADGSTDISLSPTLTWDDNNIESTYNIDIATDLQFTNIIESGSSNEKEYSIQNRLEVSSLFYARINTDNNCGLSGYKTISFTTAEITCGNYVSSDLPVTISDGGPNTIQSKINIYANGTIEGIEIKNISGKHTYISDLSFRLVSPSGTEVVLLSNICTNEDDFNFSISDDVENDNFPCPPVDGGIYLPKSPLSAFMGENVTGEWTLYIDDGFNQDGGELQNWSLDLCIGNLSEPELTKPTGLTSVENNDATITINWTDNSENEGGFIIERSKETNTDFIKIGTSDRNTSSFIDNNNLSNNTNYYYRVKSSLGQYSSNYSDSTNILFEGPQINPPNNLIAQENELGKINLTWTDNSNNETKFIIERSFNDETNFIEIGNTEADVNSFGDNTIEGDTKYYYRVKALFNDFSSIYSNSINIITQKQTPNAPSNITATNNEDGSVLIQWSDNAEIETGYIIERSTDDNSNFGILEELEINSTSFTDNAVAAETTYFYRVKAFNGKGESGYSEEAEIKTLISFPEAPTNLEIRIENDYTAILTWVDNATNETAYLVERSVGTDAFEQIAELAPDTEEYEEVVEIGEYTYRVLATNNRGDSDFSNKVLIDDKVLNTIEALHSKILMYPNPAKEIVYIRNESNVQFNKVVIRNTLGQLIKSEINIDNHRQIEIPVQSLAKGLYLIQIESNEGNLVKRLIIE</sequence>
<dbReference type="InterPro" id="IPR008979">
    <property type="entry name" value="Galactose-bd-like_sf"/>
</dbReference>
<dbReference type="InterPro" id="IPR002884">
    <property type="entry name" value="P_dom"/>
</dbReference>
<dbReference type="InterPro" id="IPR001590">
    <property type="entry name" value="Peptidase_M12B"/>
</dbReference>
<dbReference type="InterPro" id="IPR013783">
    <property type="entry name" value="Ig-like_fold"/>
</dbReference>
<keyword evidence="3" id="KW-0378">Hydrolase</keyword>
<dbReference type="Pfam" id="PF00041">
    <property type="entry name" value="fn3"/>
    <property type="match status" value="1"/>
</dbReference>
<evidence type="ECO:0000256" key="2">
    <source>
        <dbReference type="ARBA" id="ARBA00022737"/>
    </source>
</evidence>
<dbReference type="NCBIfam" id="TIGR04183">
    <property type="entry name" value="Por_Secre_tail"/>
    <property type="match status" value="1"/>
</dbReference>
<reference evidence="7 8" key="1">
    <citation type="submission" date="2023-08" db="EMBL/GenBank/DDBJ databases">
        <title>Comparative genomics and taxonomic characterization of three novel marine species of genus Marivirga.</title>
        <authorList>
            <person name="Muhammad N."/>
            <person name="Kim S.-G."/>
        </authorList>
    </citation>
    <scope>NUCLEOTIDE SEQUENCE [LARGE SCALE GENOMIC DNA]</scope>
    <source>
        <strain evidence="7 8">BDSF4-3</strain>
    </source>
</reference>
<protein>
    <submittedName>
        <fullName evidence="7">M12 family metallo-peptidase</fullName>
    </submittedName>
</protein>
<dbReference type="InterPro" id="IPR003961">
    <property type="entry name" value="FN3_dom"/>
</dbReference>
<dbReference type="PROSITE" id="PS50853">
    <property type="entry name" value="FN3"/>
    <property type="match status" value="3"/>
</dbReference>
<dbReference type="RefSeq" id="WP_308348190.1">
    <property type="nucleotide sequence ID" value="NZ_CP129971.1"/>
</dbReference>
<evidence type="ECO:0000313" key="7">
    <source>
        <dbReference type="EMBL" id="WMN11240.1"/>
    </source>
</evidence>
<keyword evidence="2" id="KW-0677">Repeat</keyword>
<accession>A0AA51NAA4</accession>
<feature type="domain" description="Fibronectin type-III" evidence="5">
    <location>
        <begin position="989"/>
        <end position="1080"/>
    </location>
</feature>
<dbReference type="InterPro" id="IPR024079">
    <property type="entry name" value="MetalloPept_cat_dom_sf"/>
</dbReference>
<dbReference type="PROSITE" id="PS50215">
    <property type="entry name" value="ADAM_MEPRO"/>
    <property type="match status" value="1"/>
</dbReference>
<evidence type="ECO:0000259" key="6">
    <source>
        <dbReference type="PROSITE" id="PS51829"/>
    </source>
</evidence>
<dbReference type="SMART" id="SM00060">
    <property type="entry name" value="FN3"/>
    <property type="match status" value="4"/>
</dbReference>
<dbReference type="Pfam" id="PF18962">
    <property type="entry name" value="Por_Secre_tail"/>
    <property type="match status" value="1"/>
</dbReference>
<dbReference type="Gene3D" id="2.60.120.260">
    <property type="entry name" value="Galactose-binding domain-like"/>
    <property type="match status" value="1"/>
</dbReference>
<dbReference type="EMBL" id="CP129971">
    <property type="protein sequence ID" value="WMN11240.1"/>
    <property type="molecule type" value="Genomic_DNA"/>
</dbReference>
<evidence type="ECO:0000313" key="8">
    <source>
        <dbReference type="Proteomes" id="UP001230496"/>
    </source>
</evidence>
<evidence type="ECO:0000256" key="1">
    <source>
        <dbReference type="ARBA" id="ARBA00022670"/>
    </source>
</evidence>
<evidence type="ECO:0000259" key="5">
    <source>
        <dbReference type="PROSITE" id="PS50853"/>
    </source>
</evidence>
<dbReference type="Pfam" id="PF01483">
    <property type="entry name" value="P_proprotein"/>
    <property type="match status" value="1"/>
</dbReference>
<name>A0AA51NAA4_9BACT</name>
<dbReference type="Proteomes" id="UP001230496">
    <property type="component" value="Chromosome"/>
</dbReference>
<proteinExistence type="predicted"/>
<evidence type="ECO:0000256" key="3">
    <source>
        <dbReference type="ARBA" id="ARBA00022801"/>
    </source>
</evidence>
<dbReference type="GO" id="GO:0004252">
    <property type="term" value="F:serine-type endopeptidase activity"/>
    <property type="evidence" value="ECO:0007669"/>
    <property type="project" value="InterPro"/>
</dbReference>
<dbReference type="Pfam" id="PF13583">
    <property type="entry name" value="Reprolysin_4"/>
    <property type="match status" value="1"/>
</dbReference>
<dbReference type="SUPFAM" id="SSF49785">
    <property type="entry name" value="Galactose-binding domain-like"/>
    <property type="match status" value="1"/>
</dbReference>
<evidence type="ECO:0000259" key="4">
    <source>
        <dbReference type="PROSITE" id="PS50215"/>
    </source>
</evidence>
<keyword evidence="1" id="KW-0645">Protease</keyword>
<dbReference type="InterPro" id="IPR026444">
    <property type="entry name" value="Secre_tail"/>
</dbReference>
<feature type="domain" description="Fibronectin type-III" evidence="5">
    <location>
        <begin position="1178"/>
        <end position="1268"/>
    </location>
</feature>
<dbReference type="Gene3D" id="3.40.390.10">
    <property type="entry name" value="Collagenase (Catalytic Domain)"/>
    <property type="match status" value="1"/>
</dbReference>
<dbReference type="PANTHER" id="PTHR13817">
    <property type="entry name" value="TITIN"/>
    <property type="match status" value="1"/>
</dbReference>
<dbReference type="CDD" id="cd00063">
    <property type="entry name" value="FN3"/>
    <property type="match status" value="3"/>
</dbReference>
<keyword evidence="8" id="KW-1185">Reference proteome</keyword>
<dbReference type="KEGG" id="msaa:QYS49_37670"/>
<dbReference type="PANTHER" id="PTHR13817:SF151">
    <property type="entry name" value="TITIN"/>
    <property type="match status" value="1"/>
</dbReference>
<gene>
    <name evidence="7" type="ORF">QYS49_37670</name>
</gene>
<dbReference type="InterPro" id="IPR050964">
    <property type="entry name" value="Striated_Muscle_Regulatory"/>
</dbReference>
<dbReference type="PROSITE" id="PS51829">
    <property type="entry name" value="P_HOMO_B"/>
    <property type="match status" value="1"/>
</dbReference>
<dbReference type="InterPro" id="IPR036116">
    <property type="entry name" value="FN3_sf"/>
</dbReference>
<dbReference type="GO" id="GO:0006508">
    <property type="term" value="P:proteolysis"/>
    <property type="evidence" value="ECO:0007669"/>
    <property type="project" value="UniProtKB-KW"/>
</dbReference>
<organism evidence="7 8">
    <name type="scientific">Marivirga salinarum</name>
    <dbReference type="NCBI Taxonomy" id="3059078"/>
    <lineage>
        <taxon>Bacteria</taxon>
        <taxon>Pseudomonadati</taxon>
        <taxon>Bacteroidota</taxon>
        <taxon>Cytophagia</taxon>
        <taxon>Cytophagales</taxon>
        <taxon>Marivirgaceae</taxon>
        <taxon>Marivirga</taxon>
    </lineage>
</organism>
<dbReference type="Gene3D" id="2.60.40.10">
    <property type="entry name" value="Immunoglobulins"/>
    <property type="match status" value="6"/>
</dbReference>
<dbReference type="GO" id="GO:0004222">
    <property type="term" value="F:metalloendopeptidase activity"/>
    <property type="evidence" value="ECO:0007669"/>
    <property type="project" value="InterPro"/>
</dbReference>
<feature type="domain" description="P/Homo B" evidence="6">
    <location>
        <begin position="833"/>
        <end position="984"/>
    </location>
</feature>
<feature type="domain" description="Fibronectin type-III" evidence="5">
    <location>
        <begin position="1084"/>
        <end position="1174"/>
    </location>
</feature>